<comment type="caution">
    <text evidence="1">The sequence shown here is derived from an EMBL/GenBank/DDBJ whole genome shotgun (WGS) entry which is preliminary data.</text>
</comment>
<organism evidence="1 2">
    <name type="scientific">Blastopirellula marina DSM 3645</name>
    <dbReference type="NCBI Taxonomy" id="314230"/>
    <lineage>
        <taxon>Bacteria</taxon>
        <taxon>Pseudomonadati</taxon>
        <taxon>Planctomycetota</taxon>
        <taxon>Planctomycetia</taxon>
        <taxon>Pirellulales</taxon>
        <taxon>Pirellulaceae</taxon>
        <taxon>Blastopirellula</taxon>
    </lineage>
</organism>
<protein>
    <submittedName>
        <fullName evidence="1">Uncharacterized protein</fullName>
    </submittedName>
</protein>
<sequence>MDWNSGELYSRLPATVQSSKTIARIGRRLAAVGHTSFDYRLFM</sequence>
<name>A3ZVR7_9BACT</name>
<evidence type="ECO:0000313" key="2">
    <source>
        <dbReference type="Proteomes" id="UP000004358"/>
    </source>
</evidence>
<proteinExistence type="predicted"/>
<dbReference type="STRING" id="314230.DSM3645_03018"/>
<dbReference type="Gene3D" id="3.30.420.10">
    <property type="entry name" value="Ribonuclease H-like superfamily/Ribonuclease H"/>
    <property type="match status" value="1"/>
</dbReference>
<reference evidence="1 2" key="1">
    <citation type="submission" date="2006-02" db="EMBL/GenBank/DDBJ databases">
        <authorList>
            <person name="Amann R."/>
            <person name="Ferriera S."/>
            <person name="Johnson J."/>
            <person name="Kravitz S."/>
            <person name="Halpern A."/>
            <person name="Remington K."/>
            <person name="Beeson K."/>
            <person name="Tran B."/>
            <person name="Rogers Y.-H."/>
            <person name="Friedman R."/>
            <person name="Venter J.C."/>
        </authorList>
    </citation>
    <scope>NUCLEOTIDE SEQUENCE [LARGE SCALE GENOMIC DNA]</scope>
    <source>
        <strain evidence="1 2">DSM 3645</strain>
    </source>
</reference>
<accession>A3ZVR7</accession>
<dbReference type="GO" id="GO:0003676">
    <property type="term" value="F:nucleic acid binding"/>
    <property type="evidence" value="ECO:0007669"/>
    <property type="project" value="InterPro"/>
</dbReference>
<dbReference type="Proteomes" id="UP000004358">
    <property type="component" value="Unassembled WGS sequence"/>
</dbReference>
<dbReference type="InterPro" id="IPR036397">
    <property type="entry name" value="RNaseH_sf"/>
</dbReference>
<dbReference type="AlphaFoldDB" id="A3ZVR7"/>
<dbReference type="HOGENOM" id="CLU_3230375_0_0_0"/>
<gene>
    <name evidence="1" type="ORF">DSM3645_03018</name>
</gene>
<dbReference type="EMBL" id="AANZ01000014">
    <property type="protein sequence ID" value="EAQ79413.1"/>
    <property type="molecule type" value="Genomic_DNA"/>
</dbReference>
<evidence type="ECO:0000313" key="1">
    <source>
        <dbReference type="EMBL" id="EAQ79413.1"/>
    </source>
</evidence>